<proteinExistence type="inferred from homology"/>
<dbReference type="InterPro" id="IPR016667">
    <property type="entry name" value="Caps_polysacc_synth_CpsB/CapC"/>
</dbReference>
<dbReference type="AlphaFoldDB" id="A0A060M2G8"/>
<dbReference type="Gene3D" id="3.20.20.140">
    <property type="entry name" value="Metal-dependent hydrolases"/>
    <property type="match status" value="1"/>
</dbReference>
<evidence type="ECO:0000256" key="5">
    <source>
        <dbReference type="PIRNR" id="PIRNR016557"/>
    </source>
</evidence>
<dbReference type="GO" id="GO:0030145">
    <property type="term" value="F:manganese ion binding"/>
    <property type="evidence" value="ECO:0007669"/>
    <property type="project" value="UniProtKB-UniRule"/>
</dbReference>
<dbReference type="PANTHER" id="PTHR39181:SF1">
    <property type="entry name" value="TYROSINE-PROTEIN PHOSPHATASE YWQE"/>
    <property type="match status" value="1"/>
</dbReference>
<organism evidence="6 7">
    <name type="scientific">Shouchella lehensis G1</name>
    <dbReference type="NCBI Taxonomy" id="1246626"/>
    <lineage>
        <taxon>Bacteria</taxon>
        <taxon>Bacillati</taxon>
        <taxon>Bacillota</taxon>
        <taxon>Bacilli</taxon>
        <taxon>Bacillales</taxon>
        <taxon>Bacillaceae</taxon>
        <taxon>Shouchella</taxon>
    </lineage>
</organism>
<evidence type="ECO:0000256" key="4">
    <source>
        <dbReference type="ARBA" id="ARBA00051722"/>
    </source>
</evidence>
<evidence type="ECO:0000256" key="2">
    <source>
        <dbReference type="ARBA" id="ARBA00022801"/>
    </source>
</evidence>
<evidence type="ECO:0000313" key="7">
    <source>
        <dbReference type="Proteomes" id="UP000027142"/>
    </source>
</evidence>
<dbReference type="STRING" id="1246626.BleG1_3678"/>
<gene>
    <name evidence="6" type="ORF">BleG1_3678</name>
</gene>
<dbReference type="InterPro" id="IPR016195">
    <property type="entry name" value="Pol/histidinol_Pase-like"/>
</dbReference>
<evidence type="ECO:0000256" key="1">
    <source>
        <dbReference type="ARBA" id="ARBA00005750"/>
    </source>
</evidence>
<dbReference type="eggNOG" id="COG4464">
    <property type="taxonomic scope" value="Bacteria"/>
</dbReference>
<dbReference type="EMBL" id="CP003923">
    <property type="protein sequence ID" value="AIC96225.1"/>
    <property type="molecule type" value="Genomic_DNA"/>
</dbReference>
<dbReference type="PANTHER" id="PTHR39181">
    <property type="entry name" value="TYROSINE-PROTEIN PHOSPHATASE YWQE"/>
    <property type="match status" value="1"/>
</dbReference>
<comment type="similarity">
    <text evidence="1 5">Belongs to the metallo-dependent hydrolases superfamily. CpsB/CapC family.</text>
</comment>
<keyword evidence="7" id="KW-1185">Reference proteome</keyword>
<keyword evidence="3 5" id="KW-0904">Protein phosphatase</keyword>
<evidence type="ECO:0000256" key="3">
    <source>
        <dbReference type="ARBA" id="ARBA00022912"/>
    </source>
</evidence>
<keyword evidence="2 5" id="KW-0378">Hydrolase</keyword>
<dbReference type="KEGG" id="ble:BleG1_3678"/>
<comment type="catalytic activity">
    <reaction evidence="4 5">
        <text>O-phospho-L-tyrosyl-[protein] + H2O = L-tyrosyl-[protein] + phosphate</text>
        <dbReference type="Rhea" id="RHEA:10684"/>
        <dbReference type="Rhea" id="RHEA-COMP:10136"/>
        <dbReference type="Rhea" id="RHEA-COMP:20101"/>
        <dbReference type="ChEBI" id="CHEBI:15377"/>
        <dbReference type="ChEBI" id="CHEBI:43474"/>
        <dbReference type="ChEBI" id="CHEBI:46858"/>
        <dbReference type="ChEBI" id="CHEBI:61978"/>
        <dbReference type="EC" id="3.1.3.48"/>
    </reaction>
</comment>
<dbReference type="Pfam" id="PF19567">
    <property type="entry name" value="CpsB_CapC"/>
    <property type="match status" value="1"/>
</dbReference>
<name>A0A060M2G8_9BACI</name>
<dbReference type="RefSeq" id="WP_038483969.1">
    <property type="nucleotide sequence ID" value="NZ_CP003923.1"/>
</dbReference>
<dbReference type="SUPFAM" id="SSF89550">
    <property type="entry name" value="PHP domain-like"/>
    <property type="match status" value="1"/>
</dbReference>
<evidence type="ECO:0000313" key="6">
    <source>
        <dbReference type="EMBL" id="AIC96225.1"/>
    </source>
</evidence>
<dbReference type="Proteomes" id="UP000027142">
    <property type="component" value="Chromosome"/>
</dbReference>
<dbReference type="GO" id="GO:0004725">
    <property type="term" value="F:protein tyrosine phosphatase activity"/>
    <property type="evidence" value="ECO:0007669"/>
    <property type="project" value="UniProtKB-UniRule"/>
</dbReference>
<accession>A0A060M2G8</accession>
<protein>
    <recommendedName>
        <fullName evidence="5">Tyrosine-protein phosphatase</fullName>
        <ecNumber evidence="5">3.1.3.48</ecNumber>
    </recommendedName>
</protein>
<sequence>MIDIHSHILPGLDDGAKTIEDSIAIAEQAVSEGITAMVATPHHQHPNFTLLDGSFLHDAVAELNDELNKQGIPLTVLAGQEIRLYGDVLSDLASGSSLSLANSKYVLVEFPSNDIPVYATRLFYELGSQGYIPIIAHPERNKVIMESPNKLYELIKNGALAQLTSSSLTGYFGKEIQTLSEQLIEANLVHVIASDVHNTSNRTLRMQEAYQVVEDRFGSQLLFEYKENARLIVENKHIYLEPPERVTKKRKKLFGLF</sequence>
<dbReference type="HOGENOM" id="CLU_085966_1_0_9"/>
<dbReference type="EC" id="3.1.3.48" evidence="5"/>
<dbReference type="OrthoDB" id="9788539at2"/>
<dbReference type="PIRSF" id="PIRSF016557">
    <property type="entry name" value="Caps_synth_CpsB"/>
    <property type="match status" value="1"/>
</dbReference>
<reference evidence="6 7" key="1">
    <citation type="journal article" date="2014" name="Gene">
        <title>A comparative genomic analysis of the alkalitolerant soil bacterium Bacillus lehensis G1.</title>
        <authorList>
            <person name="Noor Y.M."/>
            <person name="Samsulrizal N.H."/>
            <person name="Jema'on N.A."/>
            <person name="Low K.O."/>
            <person name="Ramli A.N."/>
            <person name="Alias N.I."/>
            <person name="Damis S.I."/>
            <person name="Fuzi S.F."/>
            <person name="Isa M.N."/>
            <person name="Murad A.M."/>
            <person name="Raih M.F."/>
            <person name="Bakar F.D."/>
            <person name="Najimudin N."/>
            <person name="Mahadi N.M."/>
            <person name="Illias R.M."/>
        </authorList>
    </citation>
    <scope>NUCLEOTIDE SEQUENCE [LARGE SCALE GENOMIC DNA]</scope>
    <source>
        <strain evidence="6 7">G1</strain>
    </source>
</reference>
<dbReference type="PATRIC" id="fig|1246626.3.peg.3672"/>